<evidence type="ECO:0000256" key="3">
    <source>
        <dbReference type="ARBA" id="ARBA00022833"/>
    </source>
</evidence>
<dbReference type="InterPro" id="IPR024368">
    <property type="entry name" value="Ecl1/2/3"/>
</dbReference>
<evidence type="ECO:0000313" key="5">
    <source>
        <dbReference type="EMBL" id="KAK0614772.1"/>
    </source>
</evidence>
<gene>
    <name evidence="5" type="ORF">B0T14DRAFT_570671</name>
</gene>
<dbReference type="AlphaFoldDB" id="A0AA39WG57"/>
<evidence type="ECO:0000313" key="6">
    <source>
        <dbReference type="Proteomes" id="UP001175000"/>
    </source>
</evidence>
<dbReference type="Proteomes" id="UP001175000">
    <property type="component" value="Unassembled WGS sequence"/>
</dbReference>
<sequence length="245" mass="26597">MDISESGPCVLCNKPSTAGCLDCNDLLYCSEACLLADKPHHALLCHSFSQNPPTSTTGNRHVRAFSFPADTTEPKLVWVPVSGFADPDTGISFQEADIVQFFPPTVVPQTLHAERNSVRHRESNSMLEIWHTAAQAGSANRCIESLAKGKEGDGLFYDWKGGVLVLAMTRPTGFMVDPGAYKNAQARDFRDAVDFLVDYGNTAHAQSVRETLNTLGASTSTAERSNRSYEPYGVTGMGSIVSEME</sequence>
<proteinExistence type="predicted"/>
<keyword evidence="3" id="KW-0862">Zinc</keyword>
<reference evidence="5" key="1">
    <citation type="submission" date="2023-06" db="EMBL/GenBank/DDBJ databases">
        <title>Genome-scale phylogeny and comparative genomics of the fungal order Sordariales.</title>
        <authorList>
            <consortium name="Lawrence Berkeley National Laboratory"/>
            <person name="Hensen N."/>
            <person name="Bonometti L."/>
            <person name="Westerberg I."/>
            <person name="Brannstrom I.O."/>
            <person name="Guillou S."/>
            <person name="Cros-Aarteil S."/>
            <person name="Calhoun S."/>
            <person name="Haridas S."/>
            <person name="Kuo A."/>
            <person name="Mondo S."/>
            <person name="Pangilinan J."/>
            <person name="Riley R."/>
            <person name="Labutti K."/>
            <person name="Andreopoulos B."/>
            <person name="Lipzen A."/>
            <person name="Chen C."/>
            <person name="Yanf M."/>
            <person name="Daum C."/>
            <person name="Ng V."/>
            <person name="Clum A."/>
            <person name="Steindorff A."/>
            <person name="Ohm R."/>
            <person name="Martin F."/>
            <person name="Silar P."/>
            <person name="Natvig D."/>
            <person name="Lalanne C."/>
            <person name="Gautier V."/>
            <person name="Ament-Velasquez S.L."/>
            <person name="Kruys A."/>
            <person name="Hutchinson M.I."/>
            <person name="Powell A.J."/>
            <person name="Barry K."/>
            <person name="Miller A.N."/>
            <person name="Grigoriev I.V."/>
            <person name="Debuchy R."/>
            <person name="Gladieux P."/>
            <person name="Thoren M.H."/>
            <person name="Johannesson H."/>
        </authorList>
    </citation>
    <scope>NUCLEOTIDE SEQUENCE</scope>
    <source>
        <strain evidence="5">CBS 606.72</strain>
    </source>
</reference>
<dbReference type="InterPro" id="IPR002893">
    <property type="entry name" value="Znf_MYND"/>
</dbReference>
<keyword evidence="2" id="KW-0863">Zinc-finger</keyword>
<keyword evidence="1" id="KW-0479">Metal-binding</keyword>
<dbReference type="Pfam" id="PF12855">
    <property type="entry name" value="Ecl1"/>
    <property type="match status" value="1"/>
</dbReference>
<organism evidence="5 6">
    <name type="scientific">Immersiella caudata</name>
    <dbReference type="NCBI Taxonomy" id="314043"/>
    <lineage>
        <taxon>Eukaryota</taxon>
        <taxon>Fungi</taxon>
        <taxon>Dikarya</taxon>
        <taxon>Ascomycota</taxon>
        <taxon>Pezizomycotina</taxon>
        <taxon>Sordariomycetes</taxon>
        <taxon>Sordariomycetidae</taxon>
        <taxon>Sordariales</taxon>
        <taxon>Lasiosphaeriaceae</taxon>
        <taxon>Immersiella</taxon>
    </lineage>
</organism>
<keyword evidence="6" id="KW-1185">Reference proteome</keyword>
<dbReference type="PROSITE" id="PS01360">
    <property type="entry name" value="ZF_MYND_1"/>
    <property type="match status" value="1"/>
</dbReference>
<comment type="caution">
    <text evidence="5">The sequence shown here is derived from an EMBL/GenBank/DDBJ whole genome shotgun (WGS) entry which is preliminary data.</text>
</comment>
<accession>A0AA39WG57</accession>
<dbReference type="SUPFAM" id="SSF144232">
    <property type="entry name" value="HIT/MYND zinc finger-like"/>
    <property type="match status" value="1"/>
</dbReference>
<protein>
    <recommendedName>
        <fullName evidence="4">MYND-type domain-containing protein</fullName>
    </recommendedName>
</protein>
<evidence type="ECO:0000259" key="4">
    <source>
        <dbReference type="PROSITE" id="PS01360"/>
    </source>
</evidence>
<feature type="domain" description="MYND-type" evidence="4">
    <location>
        <begin position="9"/>
        <end position="45"/>
    </location>
</feature>
<dbReference type="GO" id="GO:0008270">
    <property type="term" value="F:zinc ion binding"/>
    <property type="evidence" value="ECO:0007669"/>
    <property type="project" value="UniProtKB-KW"/>
</dbReference>
<dbReference type="Gene3D" id="6.10.140.2220">
    <property type="match status" value="1"/>
</dbReference>
<dbReference type="EMBL" id="JAULSU010000006">
    <property type="protein sequence ID" value="KAK0614772.1"/>
    <property type="molecule type" value="Genomic_DNA"/>
</dbReference>
<evidence type="ECO:0000256" key="2">
    <source>
        <dbReference type="ARBA" id="ARBA00022771"/>
    </source>
</evidence>
<evidence type="ECO:0000256" key="1">
    <source>
        <dbReference type="ARBA" id="ARBA00022723"/>
    </source>
</evidence>
<name>A0AA39WG57_9PEZI</name>